<proteinExistence type="predicted"/>
<organism evidence="1">
    <name type="scientific">White spot syndrome virus</name>
    <dbReference type="NCBI Taxonomy" id="342409"/>
    <lineage>
        <taxon>Viruses</taxon>
        <taxon>Viruses incertae sedis</taxon>
        <taxon>Naldaviricetes</taxon>
        <taxon>Nimaviridae</taxon>
        <taxon>Whispovirus</taxon>
    </lineage>
</organism>
<sequence length="80" mass="8546">MTSRPVAATRGSSSWREKSKAAFNMVGILGSYPLWANCVNAVSLNINNAASVTLKVLDLPYNILIFAPWAPTSASETSCL</sequence>
<dbReference type="EMBL" id="MF768985">
    <property type="protein sequence ID" value="ATU83827.1"/>
    <property type="molecule type" value="Genomic_DNA"/>
</dbReference>
<dbReference type="Proteomes" id="UP000267516">
    <property type="component" value="Segment"/>
</dbReference>
<name>A0A2D3I612_9VIRU</name>
<evidence type="ECO:0000313" key="1">
    <source>
        <dbReference type="EMBL" id="ATU83827.1"/>
    </source>
</evidence>
<reference evidence="1" key="1">
    <citation type="journal article" date="2018" name="Aquaculture">
        <title>Complete genome sequence of a white spot syndrome virus associated with a disease incursion in Australia.</title>
        <authorList>
            <person name="Oakey J."/>
            <person name="Smith C.S."/>
        </authorList>
    </citation>
    <scope>NUCLEOTIDE SEQUENCE [LARGE SCALE GENOMIC DNA]</scope>
    <source>
        <strain evidence="1">WSSV-AU</strain>
    </source>
</reference>
<accession>A0A2D3I612</accession>
<protein>
    <submittedName>
        <fullName evidence="1">ORF130</fullName>
    </submittedName>
</protein>